<dbReference type="InterPro" id="IPR003888">
    <property type="entry name" value="FYrich_N"/>
</dbReference>
<feature type="region of interest" description="Disordered" evidence="5">
    <location>
        <begin position="338"/>
        <end position="456"/>
    </location>
</feature>
<feature type="compositionally biased region" description="Acidic residues" evidence="5">
    <location>
        <begin position="190"/>
        <end position="202"/>
    </location>
</feature>
<dbReference type="Pfam" id="PF05965">
    <property type="entry name" value="FYRC"/>
    <property type="match status" value="1"/>
</dbReference>
<dbReference type="EMBL" id="CASHTH010003303">
    <property type="protein sequence ID" value="CAI8043120.1"/>
    <property type="molecule type" value="Genomic_DNA"/>
</dbReference>
<feature type="compositionally biased region" description="Polar residues" evidence="5">
    <location>
        <begin position="121"/>
        <end position="131"/>
    </location>
</feature>
<sequence>MEAECEELQIDLGAGSGADPRPAAEAQSGMTWLKAAEYVLMENGGPGMHIRDLTRTILELGIVRSNCSTSLETLLYRQTSKPMSKFIRVPGKMGCFGLRSPDEMVGRREGEEEEEDMEDSTPLTDSKTTAASGGVRPHGQPVMMVPLVSAGRVMGGRDGEESWNFNPKVIYKRKKREGGTSSVCSASGSEDSEWSSSSDDESEALYHRRYVSAKKMAKGIIYENVAMAEQLRVIEQKIATAQAERQFLLEKFMKFQRGKPGPQPSSKTRSRVAVPGSGTASAMTVLKTSCSTSFGAGASSASRSTRGPPPLIPVASLTTSQQQGVIVSGARPTSTLSALLSGGESIGSGGRSQEMGGASGGQGRKTGDHHVPGSSEGGGQKSPGVQGTLASDPSSSATSVSSESEAEPTPAPPPPPPPPPPTTTGTTEQPDSTPKGNRRNTGKVRRLHPIPLNDDGSPVLPIHIGGLTVHSLGKIVFDRVAYHTERYLLPVGFHSSRTYPSMLNPDRRTTYHCTILDGGDVPLFEMRAEDSEEPVQATSSTACQSIVLRAINKARDRQATNSGSGPEFFGYSNPTILNILQKLPNAGRCAKYKFIKFDSPAVAAAKTTGTTKSKTKRKNAGKRQQQSKGEKEKSRTKKMRPSISPQTSSHRGHSGSGEDAN</sequence>
<feature type="region of interest" description="Disordered" evidence="5">
    <location>
        <begin position="98"/>
        <end position="141"/>
    </location>
</feature>
<dbReference type="PROSITE" id="PS51913">
    <property type="entry name" value="HTH_HARE"/>
    <property type="match status" value="1"/>
</dbReference>
<feature type="domain" description="HTH HARE-type" evidence="6">
    <location>
        <begin position="30"/>
        <end position="101"/>
    </location>
</feature>
<dbReference type="Pfam" id="PF05964">
    <property type="entry name" value="FYRN"/>
    <property type="match status" value="1"/>
</dbReference>
<gene>
    <name evidence="7" type="ORF">GBAR_LOCUS23927</name>
</gene>
<organism evidence="7 8">
    <name type="scientific">Geodia barretti</name>
    <name type="common">Barrett's horny sponge</name>
    <dbReference type="NCBI Taxonomy" id="519541"/>
    <lineage>
        <taxon>Eukaryota</taxon>
        <taxon>Metazoa</taxon>
        <taxon>Porifera</taxon>
        <taxon>Demospongiae</taxon>
        <taxon>Heteroscleromorpha</taxon>
        <taxon>Tetractinellida</taxon>
        <taxon>Astrophorina</taxon>
        <taxon>Geodiidae</taxon>
        <taxon>Geodia</taxon>
    </lineage>
</organism>
<dbReference type="GO" id="GO:0051726">
    <property type="term" value="P:regulation of cell cycle"/>
    <property type="evidence" value="ECO:0007669"/>
    <property type="project" value="TreeGrafter"/>
</dbReference>
<protein>
    <submittedName>
        <fullName evidence="7">Transforming growth factor beta regulator 1</fullName>
    </submittedName>
</protein>
<evidence type="ECO:0000259" key="6">
    <source>
        <dbReference type="PROSITE" id="PS51913"/>
    </source>
</evidence>
<dbReference type="AlphaFoldDB" id="A0AA35X9E9"/>
<dbReference type="SMART" id="SM00542">
    <property type="entry name" value="FYRC"/>
    <property type="match status" value="1"/>
</dbReference>
<feature type="region of interest" description="Disordered" evidence="5">
    <location>
        <begin position="294"/>
        <end position="317"/>
    </location>
</feature>
<comment type="caution">
    <text evidence="7">The sequence shown here is derived from an EMBL/GenBank/DDBJ whole genome shotgun (WGS) entry which is preliminary data.</text>
</comment>
<feature type="compositionally biased region" description="Low complexity" evidence="5">
    <location>
        <begin position="423"/>
        <end position="434"/>
    </location>
</feature>
<feature type="compositionally biased region" description="Basic and acidic residues" evidence="5">
    <location>
        <begin position="100"/>
        <end position="110"/>
    </location>
</feature>
<evidence type="ECO:0000313" key="8">
    <source>
        <dbReference type="Proteomes" id="UP001174909"/>
    </source>
</evidence>
<dbReference type="PROSITE" id="PS51543">
    <property type="entry name" value="FYRC"/>
    <property type="match status" value="1"/>
</dbReference>
<dbReference type="PROSITE" id="PS51542">
    <property type="entry name" value="FYRN"/>
    <property type="match status" value="1"/>
</dbReference>
<feature type="compositionally biased region" description="Basic residues" evidence="5">
    <location>
        <begin position="436"/>
        <end position="448"/>
    </location>
</feature>
<dbReference type="InterPro" id="IPR003889">
    <property type="entry name" value="FYrich_C"/>
</dbReference>
<evidence type="ECO:0000256" key="1">
    <source>
        <dbReference type="ARBA" id="ARBA00004123"/>
    </source>
</evidence>
<dbReference type="Proteomes" id="UP001174909">
    <property type="component" value="Unassembled WGS sequence"/>
</dbReference>
<accession>A0AA35X9E9</accession>
<dbReference type="SMART" id="SM00541">
    <property type="entry name" value="FYRN"/>
    <property type="match status" value="1"/>
</dbReference>
<dbReference type="Pfam" id="PF05066">
    <property type="entry name" value="HARE-HTH"/>
    <property type="match status" value="1"/>
</dbReference>
<dbReference type="InterPro" id="IPR056515">
    <property type="entry name" value="INO80E_N"/>
</dbReference>
<evidence type="ECO:0000256" key="5">
    <source>
        <dbReference type="SAM" id="MobiDB-lite"/>
    </source>
</evidence>
<evidence type="ECO:0000313" key="7">
    <source>
        <dbReference type="EMBL" id="CAI8043120.1"/>
    </source>
</evidence>
<reference evidence="7" key="1">
    <citation type="submission" date="2023-03" db="EMBL/GenBank/DDBJ databases">
        <authorList>
            <person name="Steffen K."/>
            <person name="Cardenas P."/>
        </authorList>
    </citation>
    <scope>NUCLEOTIDE SEQUENCE</scope>
</reference>
<dbReference type="Gene3D" id="3.30.160.360">
    <property type="match status" value="1"/>
</dbReference>
<dbReference type="PANTHER" id="PTHR22715">
    <property type="entry name" value="TRANSFORMING GROWTH FACTOR BETA REGULATED GENE 1"/>
    <property type="match status" value="1"/>
</dbReference>
<feature type="region of interest" description="Disordered" evidence="5">
    <location>
        <begin position="603"/>
        <end position="661"/>
    </location>
</feature>
<keyword evidence="8" id="KW-1185">Reference proteome</keyword>
<keyword evidence="2" id="KW-0804">Transcription</keyword>
<comment type="subcellular location">
    <subcellularLocation>
        <location evidence="1">Nucleus</location>
    </subcellularLocation>
</comment>
<feature type="compositionally biased region" description="Low complexity" evidence="5">
    <location>
        <begin position="294"/>
        <end position="306"/>
    </location>
</feature>
<keyword evidence="4" id="KW-0175">Coiled coil</keyword>
<dbReference type="PANTHER" id="PTHR22715:SF0">
    <property type="entry name" value="TRANSFORMING GROWTH FACTOR BETA REGULATOR 1"/>
    <property type="match status" value="1"/>
</dbReference>
<proteinExistence type="predicted"/>
<feature type="compositionally biased region" description="Pro residues" evidence="5">
    <location>
        <begin position="409"/>
        <end position="422"/>
    </location>
</feature>
<dbReference type="GO" id="GO:0005634">
    <property type="term" value="C:nucleus"/>
    <property type="evidence" value="ECO:0007669"/>
    <property type="project" value="UniProtKB-SubCell"/>
</dbReference>
<evidence type="ECO:0000256" key="4">
    <source>
        <dbReference type="SAM" id="Coils"/>
    </source>
</evidence>
<feature type="compositionally biased region" description="Low complexity" evidence="5">
    <location>
        <begin position="388"/>
        <end position="403"/>
    </location>
</feature>
<evidence type="ECO:0000256" key="3">
    <source>
        <dbReference type="ARBA" id="ARBA00023242"/>
    </source>
</evidence>
<evidence type="ECO:0000256" key="2">
    <source>
        <dbReference type="ARBA" id="ARBA00023163"/>
    </source>
</evidence>
<feature type="compositionally biased region" description="Low complexity" evidence="5">
    <location>
        <begin position="603"/>
        <end position="612"/>
    </location>
</feature>
<feature type="region of interest" description="Disordered" evidence="5">
    <location>
        <begin position="256"/>
        <end position="278"/>
    </location>
</feature>
<dbReference type="InterPro" id="IPR040092">
    <property type="entry name" value="TBRG1"/>
</dbReference>
<dbReference type="Pfam" id="PF24237">
    <property type="entry name" value="INO80E"/>
    <property type="match status" value="1"/>
</dbReference>
<keyword evidence="3" id="KW-0539">Nucleus</keyword>
<dbReference type="InterPro" id="IPR007759">
    <property type="entry name" value="Asxl_HARE-HTH"/>
</dbReference>
<dbReference type="GO" id="GO:0006355">
    <property type="term" value="P:regulation of DNA-templated transcription"/>
    <property type="evidence" value="ECO:0007669"/>
    <property type="project" value="InterPro"/>
</dbReference>
<feature type="coiled-coil region" evidence="4">
    <location>
        <begin position="224"/>
        <end position="251"/>
    </location>
</feature>
<name>A0AA35X9E9_GEOBA</name>
<feature type="region of interest" description="Disordered" evidence="5">
    <location>
        <begin position="176"/>
        <end position="202"/>
    </location>
</feature>